<dbReference type="GO" id="GO:0014054">
    <property type="term" value="P:positive regulation of gamma-aminobutyric acid secretion"/>
    <property type="evidence" value="ECO:0007669"/>
    <property type="project" value="TreeGrafter"/>
</dbReference>
<dbReference type="PANTHER" id="PTHR17530">
    <property type="entry name" value="PRO-THYROTROPIN-RELEASING HORMONE"/>
    <property type="match status" value="1"/>
</dbReference>
<dbReference type="GO" id="GO:0042755">
    <property type="term" value="P:eating behavior"/>
    <property type="evidence" value="ECO:0007669"/>
    <property type="project" value="TreeGrafter"/>
</dbReference>
<dbReference type="GO" id="GO:0009755">
    <property type="term" value="P:hormone-mediated signaling pathway"/>
    <property type="evidence" value="ECO:0007669"/>
    <property type="project" value="UniProtKB-UniRule"/>
</dbReference>
<feature type="region of interest" description="Disordered" evidence="10">
    <location>
        <begin position="158"/>
        <end position="194"/>
    </location>
</feature>
<comment type="function">
    <text evidence="9">Functions as a regulator of the biosynthesis of TSH in the anterior pituitary gland and as a neurotransmitter/ neuromodulator in the central and peripheral nervous systems.</text>
</comment>
<reference evidence="11 12" key="1">
    <citation type="journal article" date="2018" name="Nat. Ecol. Evol.">
        <title>Shark genomes provide insights into elasmobranch evolution and the origin of vertebrates.</title>
        <authorList>
            <person name="Hara Y"/>
            <person name="Yamaguchi K"/>
            <person name="Onimaru K"/>
            <person name="Kadota M"/>
            <person name="Koyanagi M"/>
            <person name="Keeley SD"/>
            <person name="Tatsumi K"/>
            <person name="Tanaka K"/>
            <person name="Motone F"/>
            <person name="Kageyama Y"/>
            <person name="Nozu R"/>
            <person name="Adachi N"/>
            <person name="Nishimura O"/>
            <person name="Nakagawa R"/>
            <person name="Tanegashima C"/>
            <person name="Kiyatake I"/>
            <person name="Matsumoto R"/>
            <person name="Murakumo K"/>
            <person name="Nishida K"/>
            <person name="Terakita A"/>
            <person name="Kuratani S"/>
            <person name="Sato K"/>
            <person name="Hyodo S Kuraku.S."/>
        </authorList>
    </citation>
    <scope>NUCLEOTIDE SEQUENCE [LARGE SCALE GENOMIC DNA]</scope>
</reference>
<keyword evidence="5 9" id="KW-0372">Hormone</keyword>
<dbReference type="GO" id="GO:0001692">
    <property type="term" value="P:histamine metabolic process"/>
    <property type="evidence" value="ECO:0007669"/>
    <property type="project" value="TreeGrafter"/>
</dbReference>
<dbReference type="AlphaFoldDB" id="A0A401T5F1"/>
<evidence type="ECO:0000256" key="7">
    <source>
        <dbReference type="ARBA" id="ARBA00022737"/>
    </source>
</evidence>
<evidence type="ECO:0000256" key="8">
    <source>
        <dbReference type="ARBA" id="ARBA00022815"/>
    </source>
</evidence>
<comment type="similarity">
    <text evidence="2 9">Belongs to the TRH family.</text>
</comment>
<dbReference type="GO" id="GO:0014050">
    <property type="term" value="P:negative regulation of glutamate secretion"/>
    <property type="evidence" value="ECO:0007669"/>
    <property type="project" value="TreeGrafter"/>
</dbReference>
<keyword evidence="4" id="KW-0165">Cleavage on pair of basic residues</keyword>
<evidence type="ECO:0000256" key="3">
    <source>
        <dbReference type="ARBA" id="ARBA00022525"/>
    </source>
</evidence>
<dbReference type="GO" id="GO:0032024">
    <property type="term" value="P:positive regulation of insulin secretion"/>
    <property type="evidence" value="ECO:0007669"/>
    <property type="project" value="TreeGrafter"/>
</dbReference>
<feature type="signal peptide" evidence="9">
    <location>
        <begin position="1"/>
        <end position="20"/>
    </location>
</feature>
<dbReference type="STRING" id="137246.A0A401T5F1"/>
<dbReference type="EMBL" id="BEZZ01001070">
    <property type="protein sequence ID" value="GCC37852.1"/>
    <property type="molecule type" value="Genomic_DNA"/>
</dbReference>
<dbReference type="InterPro" id="IPR008857">
    <property type="entry name" value="TRH"/>
</dbReference>
<feature type="compositionally biased region" description="Basic and acidic residues" evidence="10">
    <location>
        <begin position="109"/>
        <end position="121"/>
    </location>
</feature>
<sequence>MRSIWFLLVGYLSLHKSVTASGHTAAGEAGLGAEAEPLEEMLQRAEAVLIHSILEGGRNDDALGSDSPPAERVLKRQHPGKRLVGDLEKRQHPGKRQPGQDEEDGGWAPEKRQHPGRRELDGVPLEVQARQHPGRRSAYEPLPGESTARQLDTFLGELSKRQHPGKRSVMYGQRPGHWSWQENGDDSGESQYNSPQYLEAAGSSSEFLSPCDLQESGSCSKVNSLLALLSNTNKDRAEVKRQHPGRRLASDDEMQGRA</sequence>
<dbReference type="Proteomes" id="UP000287033">
    <property type="component" value="Unassembled WGS sequence"/>
</dbReference>
<dbReference type="GO" id="GO:0008437">
    <property type="term" value="F:thyrotropin-releasing hormone activity"/>
    <property type="evidence" value="ECO:0007669"/>
    <property type="project" value="InterPro"/>
</dbReference>
<keyword evidence="3 9" id="KW-0964">Secreted</keyword>
<comment type="caution">
    <text evidence="11">The sequence shown here is derived from an EMBL/GenBank/DDBJ whole genome shotgun (WGS) entry which is preliminary data.</text>
</comment>
<protein>
    <recommendedName>
        <fullName evidence="9">Pro-thyrotropin-releasing hormone</fullName>
    </recommendedName>
</protein>
<feature type="chain" id="PRO_5018825324" description="Pro-thyrotropin-releasing hormone" evidence="9">
    <location>
        <begin position="21"/>
        <end position="258"/>
    </location>
</feature>
<dbReference type="OrthoDB" id="9949225at2759"/>
<keyword evidence="6 9" id="KW-0732">Signal</keyword>
<evidence type="ECO:0000256" key="6">
    <source>
        <dbReference type="ARBA" id="ARBA00022729"/>
    </source>
</evidence>
<dbReference type="GO" id="GO:0005576">
    <property type="term" value="C:extracellular region"/>
    <property type="evidence" value="ECO:0007669"/>
    <property type="project" value="UniProtKB-SubCell"/>
</dbReference>
<evidence type="ECO:0000313" key="11">
    <source>
        <dbReference type="EMBL" id="GCC37852.1"/>
    </source>
</evidence>
<dbReference type="PANTHER" id="PTHR17530:SF2">
    <property type="entry name" value="PRO-THYROTROPIN-RELEASING HORMONE"/>
    <property type="match status" value="1"/>
</dbReference>
<evidence type="ECO:0000256" key="10">
    <source>
        <dbReference type="SAM" id="MobiDB-lite"/>
    </source>
</evidence>
<name>A0A401T5F1_CHIPU</name>
<accession>A0A401T5F1</accession>
<dbReference type="PIRSF" id="PIRSF001795">
    <property type="entry name" value="TRH"/>
    <property type="match status" value="1"/>
</dbReference>
<feature type="region of interest" description="Disordered" evidence="10">
    <location>
        <begin position="57"/>
        <end position="146"/>
    </location>
</feature>
<feature type="compositionally biased region" description="Basic and acidic residues" evidence="10">
    <location>
        <begin position="248"/>
        <end position="258"/>
    </location>
</feature>
<keyword evidence="8" id="KW-0027">Amidation</keyword>
<gene>
    <name evidence="11" type="ORF">chiPu_2000028</name>
</gene>
<comment type="subcellular location">
    <subcellularLocation>
        <location evidence="1">Secreted</location>
    </subcellularLocation>
</comment>
<keyword evidence="12" id="KW-1185">Reference proteome</keyword>
<organism evidence="11 12">
    <name type="scientific">Chiloscyllium punctatum</name>
    <name type="common">Brownbanded bambooshark</name>
    <name type="synonym">Hemiscyllium punctatum</name>
    <dbReference type="NCBI Taxonomy" id="137246"/>
    <lineage>
        <taxon>Eukaryota</taxon>
        <taxon>Metazoa</taxon>
        <taxon>Chordata</taxon>
        <taxon>Craniata</taxon>
        <taxon>Vertebrata</taxon>
        <taxon>Chondrichthyes</taxon>
        <taxon>Elasmobranchii</taxon>
        <taxon>Galeomorphii</taxon>
        <taxon>Galeoidea</taxon>
        <taxon>Orectolobiformes</taxon>
        <taxon>Hemiscylliidae</taxon>
        <taxon>Chiloscyllium</taxon>
    </lineage>
</organism>
<keyword evidence="7" id="KW-0677">Repeat</keyword>
<evidence type="ECO:0000313" key="12">
    <source>
        <dbReference type="Proteomes" id="UP000287033"/>
    </source>
</evidence>
<dbReference type="OMA" id="QESFTCN"/>
<evidence type="ECO:0000256" key="9">
    <source>
        <dbReference type="PIRNR" id="PIRNR001795"/>
    </source>
</evidence>
<proteinExistence type="inferred from homology"/>
<evidence type="ECO:0000256" key="5">
    <source>
        <dbReference type="ARBA" id="ARBA00022702"/>
    </source>
</evidence>
<evidence type="ECO:0000256" key="4">
    <source>
        <dbReference type="ARBA" id="ARBA00022685"/>
    </source>
</evidence>
<dbReference type="Pfam" id="PF05438">
    <property type="entry name" value="TRH"/>
    <property type="match status" value="1"/>
</dbReference>
<feature type="region of interest" description="Disordered" evidence="10">
    <location>
        <begin position="231"/>
        <end position="258"/>
    </location>
</feature>
<dbReference type="GO" id="GO:0030141">
    <property type="term" value="C:secretory granule"/>
    <property type="evidence" value="ECO:0007669"/>
    <property type="project" value="TreeGrafter"/>
</dbReference>
<evidence type="ECO:0000256" key="2">
    <source>
        <dbReference type="ARBA" id="ARBA00010437"/>
    </source>
</evidence>
<evidence type="ECO:0000256" key="1">
    <source>
        <dbReference type="ARBA" id="ARBA00004613"/>
    </source>
</evidence>